<protein>
    <submittedName>
        <fullName evidence="1">Uncharacterized protein</fullName>
    </submittedName>
</protein>
<dbReference type="Proteomes" id="UP001596303">
    <property type="component" value="Unassembled WGS sequence"/>
</dbReference>
<name>A0ABW1S747_9PROT</name>
<comment type="caution">
    <text evidence="1">The sequence shown here is derived from an EMBL/GenBank/DDBJ whole genome shotgun (WGS) entry which is preliminary data.</text>
</comment>
<accession>A0ABW1S747</accession>
<proteinExistence type="predicted"/>
<keyword evidence="2" id="KW-1185">Reference proteome</keyword>
<dbReference type="RefSeq" id="WP_377376504.1">
    <property type="nucleotide sequence ID" value="NZ_JBHSSW010000005.1"/>
</dbReference>
<sequence>MQDANKTALSLWQASLENLRATQETMVRQGELAARMENPWKVKWSGGPVPMPTLAFQPGETDVTREAFHVMADANLKAWEVAAEAYAAMPGWSKLPYKAPGEFWSKWFDQFNSKPAPAPSASPASKMAKDLVAEAEETLKAAEKAVEAATPHQIADPKPVLLSSPTGDADDLTQIKGIGPKLQQSLNDFGIFHFTQIADWTPENIAWLDETLSFKGRIQREGWVEQARNFLGA</sequence>
<reference evidence="2" key="1">
    <citation type="journal article" date="2019" name="Int. J. Syst. Evol. Microbiol.">
        <title>The Global Catalogue of Microorganisms (GCM) 10K type strain sequencing project: providing services to taxonomists for standard genome sequencing and annotation.</title>
        <authorList>
            <consortium name="The Broad Institute Genomics Platform"/>
            <consortium name="The Broad Institute Genome Sequencing Center for Infectious Disease"/>
            <person name="Wu L."/>
            <person name="Ma J."/>
        </authorList>
    </citation>
    <scope>NUCLEOTIDE SEQUENCE [LARGE SCALE GENOMIC DNA]</scope>
    <source>
        <strain evidence="2">CGMCC-1.15741</strain>
    </source>
</reference>
<dbReference type="EMBL" id="JBHSSW010000005">
    <property type="protein sequence ID" value="MFC6197506.1"/>
    <property type="molecule type" value="Genomic_DNA"/>
</dbReference>
<dbReference type="Gene3D" id="1.10.150.20">
    <property type="entry name" value="5' to 3' exonuclease, C-terminal subdomain"/>
    <property type="match status" value="1"/>
</dbReference>
<gene>
    <name evidence="1" type="ORF">ACFQDM_05425</name>
</gene>
<evidence type="ECO:0000313" key="1">
    <source>
        <dbReference type="EMBL" id="MFC6197506.1"/>
    </source>
</evidence>
<evidence type="ECO:0000313" key="2">
    <source>
        <dbReference type="Proteomes" id="UP001596303"/>
    </source>
</evidence>
<organism evidence="1 2">
    <name type="scientific">Ponticaulis profundi</name>
    <dbReference type="NCBI Taxonomy" id="2665222"/>
    <lineage>
        <taxon>Bacteria</taxon>
        <taxon>Pseudomonadati</taxon>
        <taxon>Pseudomonadota</taxon>
        <taxon>Alphaproteobacteria</taxon>
        <taxon>Hyphomonadales</taxon>
        <taxon>Hyphomonadaceae</taxon>
        <taxon>Ponticaulis</taxon>
    </lineage>
</organism>